<gene>
    <name evidence="2" type="ORF">NSCI0253_LOCUS29343</name>
</gene>
<dbReference type="InterPro" id="IPR001478">
    <property type="entry name" value="PDZ"/>
</dbReference>
<proteinExistence type="predicted"/>
<organism evidence="2">
    <name type="scientific">Noctiluca scintillans</name>
    <name type="common">Sea sparkle</name>
    <name type="synonym">Red tide dinoflagellate</name>
    <dbReference type="NCBI Taxonomy" id="2966"/>
    <lineage>
        <taxon>Eukaryota</taxon>
        <taxon>Sar</taxon>
        <taxon>Alveolata</taxon>
        <taxon>Dinophyceae</taxon>
        <taxon>Noctilucales</taxon>
        <taxon>Noctilucaceae</taxon>
        <taxon>Noctiluca</taxon>
    </lineage>
</organism>
<accession>A0A7S1AIF9</accession>
<dbReference type="AlphaFoldDB" id="A0A7S1AIF9"/>
<dbReference type="EMBL" id="HBFQ01041419">
    <property type="protein sequence ID" value="CAD8854991.1"/>
    <property type="molecule type" value="Transcribed_RNA"/>
</dbReference>
<protein>
    <recommendedName>
        <fullName evidence="1">PDZ domain-containing protein</fullName>
    </recommendedName>
</protein>
<name>A0A7S1AIF9_NOCSC</name>
<feature type="domain" description="PDZ" evidence="1">
    <location>
        <begin position="111"/>
        <end position="167"/>
    </location>
</feature>
<dbReference type="PROSITE" id="PS50106">
    <property type="entry name" value="PDZ"/>
    <property type="match status" value="1"/>
</dbReference>
<reference evidence="2" key="1">
    <citation type="submission" date="2021-01" db="EMBL/GenBank/DDBJ databases">
        <authorList>
            <person name="Corre E."/>
            <person name="Pelletier E."/>
            <person name="Niang G."/>
            <person name="Scheremetjew M."/>
            <person name="Finn R."/>
            <person name="Kale V."/>
            <person name="Holt S."/>
            <person name="Cochrane G."/>
            <person name="Meng A."/>
            <person name="Brown T."/>
            <person name="Cohen L."/>
        </authorList>
    </citation>
    <scope>NUCLEOTIDE SEQUENCE</scope>
</reference>
<evidence type="ECO:0000313" key="2">
    <source>
        <dbReference type="EMBL" id="CAD8854991.1"/>
    </source>
</evidence>
<evidence type="ECO:0000259" key="1">
    <source>
        <dbReference type="PROSITE" id="PS50106"/>
    </source>
</evidence>
<sequence>MLSPRFGMQALQTRWDNLVTNVTVVREHWQKPRSLQVAPTPRYHDVRRDLHHHVGSSGVVPTRGSAAFFKQSCPDLEVQQSTDSDCDLERLVDDTTLRSSPPGLRTTRRLHVSVLKDDTNTRLGVELRQHRHCLEVKSVGEGLISRWNEHHPESTICAGDRLIEVNGVHGPPLDCIILRACRDLDLNMVFEQDGSFSNTWQAVHV</sequence>